<feature type="transmembrane region" description="Helical" evidence="7">
    <location>
        <begin position="317"/>
        <end position="342"/>
    </location>
</feature>
<dbReference type="STRING" id="868595.Desca_0781"/>
<evidence type="ECO:0000256" key="1">
    <source>
        <dbReference type="ARBA" id="ARBA00004651"/>
    </source>
</evidence>
<organism evidence="9 10">
    <name type="scientific">Desulfotomaculum nigrificans (strain DSM 14880 / VKM B-2319 / CO-1-SRB)</name>
    <name type="common">Desulfotomaculum carboxydivorans</name>
    <dbReference type="NCBI Taxonomy" id="868595"/>
    <lineage>
        <taxon>Bacteria</taxon>
        <taxon>Bacillati</taxon>
        <taxon>Bacillota</taxon>
        <taxon>Clostridia</taxon>
        <taxon>Eubacteriales</taxon>
        <taxon>Desulfotomaculaceae</taxon>
        <taxon>Desulfotomaculum</taxon>
    </lineage>
</organism>
<feature type="transmembrane region" description="Helical" evidence="7">
    <location>
        <begin position="24"/>
        <end position="48"/>
    </location>
</feature>
<evidence type="ECO:0000259" key="8">
    <source>
        <dbReference type="PROSITE" id="PS50850"/>
    </source>
</evidence>
<evidence type="ECO:0000256" key="7">
    <source>
        <dbReference type="SAM" id="Phobius"/>
    </source>
</evidence>
<name>F6B910_DESCC</name>
<feature type="transmembrane region" description="Helical" evidence="7">
    <location>
        <begin position="86"/>
        <end position="107"/>
    </location>
</feature>
<dbReference type="EMBL" id="CP002736">
    <property type="protein sequence ID" value="AEF93661.1"/>
    <property type="molecule type" value="Genomic_DNA"/>
</dbReference>
<evidence type="ECO:0000256" key="4">
    <source>
        <dbReference type="ARBA" id="ARBA00022692"/>
    </source>
</evidence>
<dbReference type="KEGG" id="dca:Desca_0781"/>
<dbReference type="Proteomes" id="UP000009226">
    <property type="component" value="Chromosome"/>
</dbReference>
<dbReference type="HOGENOM" id="CLU_034180_11_2_9"/>
<proteinExistence type="predicted"/>
<keyword evidence="5 7" id="KW-1133">Transmembrane helix</keyword>
<feature type="transmembrane region" description="Helical" evidence="7">
    <location>
        <begin position="171"/>
        <end position="198"/>
    </location>
</feature>
<keyword evidence="4 7" id="KW-0812">Transmembrane</keyword>
<feature type="transmembrane region" description="Helical" evidence="7">
    <location>
        <begin position="145"/>
        <end position="165"/>
    </location>
</feature>
<dbReference type="PANTHER" id="PTHR23513:SF11">
    <property type="entry name" value="STAPHYLOFERRIN A TRANSPORTER"/>
    <property type="match status" value="1"/>
</dbReference>
<sequence>MDGLFLRIINSPSLAAFRHRNFRLFYSGQIISLIGFWMQNIALSWVVLELTNSPVLLGLVTFIQFLPNLLFSLFAGVIVDRWPRRTVIVGTQATFMILALILTLLSLNDILRYWHIIVFSILMGVTQSIDVPARQAFLVEMVGKNDLINAIALNSSMFNAARVIGPALGGIVLAAYGATACFFINTVSFAFVIGGLLAMKLEKRIIETANKDVLGQIKEGIGYIWRTPTVFIPMVLLASLSITAMNFGVLIPVFARDVLGQGPDGFGGLVSAQGLGSLAGAVILVILTGKRCQLKLLWLGATGLSLFQILLGQMHWYWATAALLVGAGWSMITLSSSVNSLIQIQVPDELRGRVMSVYSISFIGLSSLGGMFAGAVAKRYGAQLAFTLGGLLALLATVILARKWRRLKQSYTNK</sequence>
<evidence type="ECO:0000256" key="5">
    <source>
        <dbReference type="ARBA" id="ARBA00022989"/>
    </source>
</evidence>
<dbReference type="CDD" id="cd06173">
    <property type="entry name" value="MFS_MefA_like"/>
    <property type="match status" value="1"/>
</dbReference>
<keyword evidence="6 7" id="KW-0472">Membrane</keyword>
<dbReference type="Pfam" id="PF05977">
    <property type="entry name" value="MFS_3"/>
    <property type="match status" value="1"/>
</dbReference>
<dbReference type="PROSITE" id="PS50850">
    <property type="entry name" value="MFS"/>
    <property type="match status" value="1"/>
</dbReference>
<evidence type="ECO:0000313" key="9">
    <source>
        <dbReference type="EMBL" id="AEF93661.1"/>
    </source>
</evidence>
<protein>
    <submittedName>
        <fullName evidence="9">Major facilitator superfamily MFS_1</fullName>
    </submittedName>
</protein>
<dbReference type="InterPro" id="IPR036259">
    <property type="entry name" value="MFS_trans_sf"/>
</dbReference>
<feature type="transmembrane region" description="Helical" evidence="7">
    <location>
        <begin position="54"/>
        <end position="79"/>
    </location>
</feature>
<dbReference type="GO" id="GO:0022857">
    <property type="term" value="F:transmembrane transporter activity"/>
    <property type="evidence" value="ECO:0007669"/>
    <property type="project" value="InterPro"/>
</dbReference>
<dbReference type="InterPro" id="IPR020846">
    <property type="entry name" value="MFS_dom"/>
</dbReference>
<keyword evidence="2" id="KW-0813">Transport</keyword>
<gene>
    <name evidence="9" type="ordered locus">Desca_0781</name>
</gene>
<comment type="subcellular location">
    <subcellularLocation>
        <location evidence="1">Cell membrane</location>
        <topology evidence="1">Multi-pass membrane protein</topology>
    </subcellularLocation>
</comment>
<dbReference type="GO" id="GO:0005886">
    <property type="term" value="C:plasma membrane"/>
    <property type="evidence" value="ECO:0007669"/>
    <property type="project" value="UniProtKB-SubCell"/>
</dbReference>
<feature type="transmembrane region" description="Helical" evidence="7">
    <location>
        <begin position="380"/>
        <end position="401"/>
    </location>
</feature>
<feature type="transmembrane region" description="Helical" evidence="7">
    <location>
        <begin position="266"/>
        <end position="287"/>
    </location>
</feature>
<reference evidence="9 10" key="1">
    <citation type="submission" date="2011-05" db="EMBL/GenBank/DDBJ databases">
        <title>Complete sequence of Desulfotomaculum carboxydivorans CO-1-SRB.</title>
        <authorList>
            <consortium name="US DOE Joint Genome Institute"/>
            <person name="Lucas S."/>
            <person name="Han J."/>
            <person name="Lapidus A."/>
            <person name="Cheng J.-F."/>
            <person name="Goodwin L."/>
            <person name="Pitluck S."/>
            <person name="Peters L."/>
            <person name="Mikhailova N."/>
            <person name="Lu M."/>
            <person name="Han C."/>
            <person name="Tapia R."/>
            <person name="Land M."/>
            <person name="Hauser L."/>
            <person name="Kyrpides N."/>
            <person name="Ivanova N."/>
            <person name="Pagani I."/>
            <person name="Stams A."/>
            <person name="Plugge C."/>
            <person name="Muyzer G."/>
            <person name="Kuever J."/>
            <person name="Parshina S."/>
            <person name="Ivanova A."/>
            <person name="Nazina T."/>
            <person name="Woyke T."/>
        </authorList>
    </citation>
    <scope>NUCLEOTIDE SEQUENCE [LARGE SCALE GENOMIC DNA]</scope>
    <source>
        <strain evidence="10">DSM 14880 / VKM B-2319 / CO-1-SRB</strain>
    </source>
</reference>
<dbReference type="eggNOG" id="COG2814">
    <property type="taxonomic scope" value="Bacteria"/>
</dbReference>
<dbReference type="AlphaFoldDB" id="F6B910"/>
<accession>F6B910</accession>
<keyword evidence="3" id="KW-1003">Cell membrane</keyword>
<dbReference type="Gene3D" id="1.20.1250.20">
    <property type="entry name" value="MFS general substrate transporter like domains"/>
    <property type="match status" value="1"/>
</dbReference>
<feature type="transmembrane region" description="Helical" evidence="7">
    <location>
        <begin position="354"/>
        <end position="374"/>
    </location>
</feature>
<feature type="transmembrane region" description="Helical" evidence="7">
    <location>
        <begin position="294"/>
        <end position="311"/>
    </location>
</feature>
<evidence type="ECO:0000256" key="2">
    <source>
        <dbReference type="ARBA" id="ARBA00022448"/>
    </source>
</evidence>
<evidence type="ECO:0000256" key="3">
    <source>
        <dbReference type="ARBA" id="ARBA00022475"/>
    </source>
</evidence>
<evidence type="ECO:0000313" key="10">
    <source>
        <dbReference type="Proteomes" id="UP000009226"/>
    </source>
</evidence>
<dbReference type="PANTHER" id="PTHR23513">
    <property type="entry name" value="INTEGRAL MEMBRANE EFFLUX PROTEIN-RELATED"/>
    <property type="match status" value="1"/>
</dbReference>
<dbReference type="SUPFAM" id="SSF103473">
    <property type="entry name" value="MFS general substrate transporter"/>
    <property type="match status" value="1"/>
</dbReference>
<keyword evidence="10" id="KW-1185">Reference proteome</keyword>
<feature type="transmembrane region" description="Helical" evidence="7">
    <location>
        <begin position="113"/>
        <end position="133"/>
    </location>
</feature>
<feature type="domain" description="Major facilitator superfamily (MFS) profile" evidence="8">
    <location>
        <begin position="1"/>
        <end position="408"/>
    </location>
</feature>
<evidence type="ECO:0000256" key="6">
    <source>
        <dbReference type="ARBA" id="ARBA00023136"/>
    </source>
</evidence>
<feature type="transmembrane region" description="Helical" evidence="7">
    <location>
        <begin position="230"/>
        <end position="254"/>
    </location>
</feature>
<dbReference type="InterPro" id="IPR010290">
    <property type="entry name" value="TM_effector"/>
</dbReference>